<evidence type="ECO:0000256" key="2">
    <source>
        <dbReference type="ARBA" id="ARBA00004718"/>
    </source>
</evidence>
<dbReference type="CDD" id="cd16651">
    <property type="entry name" value="SPL-RING_NSE2"/>
    <property type="match status" value="1"/>
</dbReference>
<dbReference type="GO" id="GO:0061665">
    <property type="term" value="F:SUMO ligase activity"/>
    <property type="evidence" value="ECO:0007669"/>
    <property type="project" value="TreeGrafter"/>
</dbReference>
<keyword evidence="12" id="KW-1185">Reference proteome</keyword>
<proteinExistence type="inferred from homology"/>
<dbReference type="InterPro" id="IPR026846">
    <property type="entry name" value="Nse2(Mms21)"/>
</dbReference>
<evidence type="ECO:0000313" key="11">
    <source>
        <dbReference type="EMBL" id="RIB12350.1"/>
    </source>
</evidence>
<gene>
    <name evidence="11" type="ORF">C2G38_2101156</name>
</gene>
<evidence type="ECO:0000256" key="6">
    <source>
        <dbReference type="ARBA" id="ARBA00022771"/>
    </source>
</evidence>
<keyword evidence="9" id="KW-0539">Nucleus</keyword>
<dbReference type="PANTHER" id="PTHR21330">
    <property type="entry name" value="E3 SUMO-PROTEIN LIGASE NSE2"/>
    <property type="match status" value="1"/>
</dbReference>
<dbReference type="PANTHER" id="PTHR21330:SF1">
    <property type="entry name" value="E3 SUMO-PROTEIN LIGASE NSE2"/>
    <property type="match status" value="1"/>
</dbReference>
<dbReference type="GO" id="GO:0000724">
    <property type="term" value="P:double-strand break repair via homologous recombination"/>
    <property type="evidence" value="ECO:0007669"/>
    <property type="project" value="InterPro"/>
</dbReference>
<evidence type="ECO:0000256" key="1">
    <source>
        <dbReference type="ARBA" id="ARBA00004123"/>
    </source>
</evidence>
<evidence type="ECO:0000256" key="5">
    <source>
        <dbReference type="ARBA" id="ARBA00022723"/>
    </source>
</evidence>
<comment type="pathway">
    <text evidence="2">Protein modification; protein sumoylation.</text>
</comment>
<dbReference type="GO" id="GO:0030915">
    <property type="term" value="C:Smc5-Smc6 complex"/>
    <property type="evidence" value="ECO:0007669"/>
    <property type="project" value="InterPro"/>
</dbReference>
<name>A0A397UQ60_9GLOM</name>
<evidence type="ECO:0000256" key="8">
    <source>
        <dbReference type="ARBA" id="ARBA00022833"/>
    </source>
</evidence>
<accession>A0A397UQ60</accession>
<dbReference type="AlphaFoldDB" id="A0A397UQ60"/>
<evidence type="ECO:0000256" key="4">
    <source>
        <dbReference type="ARBA" id="ARBA00022679"/>
    </source>
</evidence>
<dbReference type="Proteomes" id="UP000266673">
    <property type="component" value="Unassembled WGS sequence"/>
</dbReference>
<keyword evidence="4" id="KW-0808">Transferase</keyword>
<dbReference type="InterPro" id="IPR004181">
    <property type="entry name" value="Znf_MIZ"/>
</dbReference>
<comment type="similarity">
    <text evidence="3">Belongs to the NSE2 family.</text>
</comment>
<keyword evidence="7" id="KW-0833">Ubl conjugation pathway</keyword>
<evidence type="ECO:0000256" key="3">
    <source>
        <dbReference type="ARBA" id="ARBA00008212"/>
    </source>
</evidence>
<keyword evidence="8" id="KW-0862">Zinc</keyword>
<dbReference type="GO" id="GO:0008270">
    <property type="term" value="F:zinc ion binding"/>
    <property type="evidence" value="ECO:0007669"/>
    <property type="project" value="UniProtKB-KW"/>
</dbReference>
<evidence type="ECO:0000313" key="12">
    <source>
        <dbReference type="Proteomes" id="UP000266673"/>
    </source>
</evidence>
<dbReference type="SUPFAM" id="SSF57850">
    <property type="entry name" value="RING/U-box"/>
    <property type="match status" value="1"/>
</dbReference>
<evidence type="ECO:0000256" key="7">
    <source>
        <dbReference type="ARBA" id="ARBA00022786"/>
    </source>
</evidence>
<protein>
    <submittedName>
        <fullName evidence="11">Zinc-finger of the MIZ type in Nse subunit-domain-containing protein</fullName>
    </submittedName>
</protein>
<dbReference type="EMBL" id="QKWP01001032">
    <property type="protein sequence ID" value="RIB12350.1"/>
    <property type="molecule type" value="Genomic_DNA"/>
</dbReference>
<keyword evidence="5" id="KW-0479">Metal-binding</keyword>
<comment type="subcellular location">
    <subcellularLocation>
        <location evidence="1">Nucleus</location>
    </subcellularLocation>
</comment>
<dbReference type="STRING" id="44941.A0A397UQ60"/>
<sequence length="248" mass="29149">MSSSRSRGSLGTSQYSERREFDSLFRDFNEMSHFAVRGITFATEAATDLEEAEEQEELNQLDVIVRDYIDLENKLGFQRTALNNLKIRFDAGHKFDLVENYETQLDDALNKYETKSENEKYFQNENYIEFRQKIWDVNHPDETMPPLDKEADDEIVMGRQKESLYCPITTLLLEEPVTSNVCKHTFSKDAIMQLIRRNMNSVPCPMTGCDKYIMEHNLQPNKRIERKVEQYKAHSEDPMDDVEYTNIE</sequence>
<dbReference type="UniPathway" id="UPA00886"/>
<dbReference type="GO" id="GO:0005634">
    <property type="term" value="C:nucleus"/>
    <property type="evidence" value="ECO:0007669"/>
    <property type="project" value="UniProtKB-SubCell"/>
</dbReference>
<comment type="caution">
    <text evidence="11">The sequence shown here is derived from an EMBL/GenBank/DDBJ whole genome shotgun (WGS) entry which is preliminary data.</text>
</comment>
<dbReference type="OrthoDB" id="26899at2759"/>
<dbReference type="InterPro" id="IPR013083">
    <property type="entry name" value="Znf_RING/FYVE/PHD"/>
</dbReference>
<dbReference type="Gene3D" id="3.30.40.10">
    <property type="entry name" value="Zinc/RING finger domain, C3HC4 (zinc finger)"/>
    <property type="match status" value="1"/>
</dbReference>
<organism evidence="11 12">
    <name type="scientific">Gigaspora rosea</name>
    <dbReference type="NCBI Taxonomy" id="44941"/>
    <lineage>
        <taxon>Eukaryota</taxon>
        <taxon>Fungi</taxon>
        <taxon>Fungi incertae sedis</taxon>
        <taxon>Mucoromycota</taxon>
        <taxon>Glomeromycotina</taxon>
        <taxon>Glomeromycetes</taxon>
        <taxon>Diversisporales</taxon>
        <taxon>Gigasporaceae</taxon>
        <taxon>Gigaspora</taxon>
    </lineage>
</organism>
<keyword evidence="6 11" id="KW-0863">Zinc-finger</keyword>
<dbReference type="Pfam" id="PF11789">
    <property type="entry name" value="zf-Nse"/>
    <property type="match status" value="1"/>
</dbReference>
<dbReference type="GO" id="GO:0016925">
    <property type="term" value="P:protein sumoylation"/>
    <property type="evidence" value="ECO:0007669"/>
    <property type="project" value="UniProtKB-UniPathway"/>
</dbReference>
<evidence type="ECO:0000259" key="10">
    <source>
        <dbReference type="Pfam" id="PF11789"/>
    </source>
</evidence>
<evidence type="ECO:0000256" key="9">
    <source>
        <dbReference type="ARBA" id="ARBA00023242"/>
    </source>
</evidence>
<feature type="domain" description="SP-RING-type" evidence="10">
    <location>
        <begin position="153"/>
        <end position="210"/>
    </location>
</feature>
<reference evidence="11 12" key="1">
    <citation type="submission" date="2018-06" db="EMBL/GenBank/DDBJ databases">
        <title>Comparative genomics reveals the genomic features of Rhizophagus irregularis, R. cerebriforme, R. diaphanum and Gigaspora rosea, and their symbiotic lifestyle signature.</title>
        <authorList>
            <person name="Morin E."/>
            <person name="San Clemente H."/>
            <person name="Chen E.C.H."/>
            <person name="De La Providencia I."/>
            <person name="Hainaut M."/>
            <person name="Kuo A."/>
            <person name="Kohler A."/>
            <person name="Murat C."/>
            <person name="Tang N."/>
            <person name="Roy S."/>
            <person name="Loubradou J."/>
            <person name="Henrissat B."/>
            <person name="Grigoriev I.V."/>
            <person name="Corradi N."/>
            <person name="Roux C."/>
            <person name="Martin F.M."/>
        </authorList>
    </citation>
    <scope>NUCLEOTIDE SEQUENCE [LARGE SCALE GENOMIC DNA]</scope>
    <source>
        <strain evidence="11 12">DAOM 194757</strain>
    </source>
</reference>